<comment type="caution">
    <text evidence="6">The sequence shown here is derived from an EMBL/GenBank/DDBJ whole genome shotgun (WGS) entry which is preliminary data.</text>
</comment>
<evidence type="ECO:0000313" key="3">
    <source>
        <dbReference type="EMBL" id="KAG2891237.1"/>
    </source>
</evidence>
<proteinExistence type="predicted"/>
<dbReference type="EMBL" id="RCML01001638">
    <property type="protein sequence ID" value="KAG2961223.1"/>
    <property type="molecule type" value="Genomic_DNA"/>
</dbReference>
<protein>
    <submittedName>
        <fullName evidence="6">Uncharacterized protein</fullName>
    </submittedName>
</protein>
<evidence type="ECO:0000313" key="2">
    <source>
        <dbReference type="EMBL" id="KAG2837514.1"/>
    </source>
</evidence>
<evidence type="ECO:0000313" key="6">
    <source>
        <dbReference type="EMBL" id="RAW23608.1"/>
    </source>
</evidence>
<accession>A0A329RK78</accession>
<feature type="compositionally biased region" description="Acidic residues" evidence="1">
    <location>
        <begin position="48"/>
        <end position="58"/>
    </location>
</feature>
<dbReference type="Proteomes" id="UP000774804">
    <property type="component" value="Unassembled WGS sequence"/>
</dbReference>
<gene>
    <name evidence="6" type="ORF">PC110_g19960</name>
    <name evidence="2" type="ORF">PC113_g19817</name>
    <name evidence="4" type="ORF">PC115_g19196</name>
    <name evidence="3" type="ORF">PC117_g24299</name>
    <name evidence="5" type="ORF">PC118_g22087</name>
</gene>
<evidence type="ECO:0000256" key="1">
    <source>
        <dbReference type="SAM" id="MobiDB-lite"/>
    </source>
</evidence>
<reference evidence="6 7" key="1">
    <citation type="submission" date="2018-01" db="EMBL/GenBank/DDBJ databases">
        <title>Draft genome of the strawberry crown rot pathogen Phytophthora cactorum.</title>
        <authorList>
            <person name="Armitage A.D."/>
            <person name="Lysoe E."/>
            <person name="Nellist C.F."/>
            <person name="Harrison R.J."/>
            <person name="Brurberg M.B."/>
        </authorList>
    </citation>
    <scope>NUCLEOTIDE SEQUENCE [LARGE SCALE GENOMIC DNA]</scope>
    <source>
        <strain evidence="6 7">10300</strain>
    </source>
</reference>
<dbReference type="Proteomes" id="UP000736787">
    <property type="component" value="Unassembled WGS sequence"/>
</dbReference>
<dbReference type="EMBL" id="RCMG01001060">
    <property type="protein sequence ID" value="KAG2837514.1"/>
    <property type="molecule type" value="Genomic_DNA"/>
</dbReference>
<feature type="compositionally biased region" description="Low complexity" evidence="1">
    <location>
        <begin position="82"/>
        <end position="95"/>
    </location>
</feature>
<feature type="region of interest" description="Disordered" evidence="1">
    <location>
        <begin position="1"/>
        <end position="103"/>
    </location>
</feature>
<dbReference type="Proteomes" id="UP000735874">
    <property type="component" value="Unassembled WGS sequence"/>
</dbReference>
<dbReference type="Proteomes" id="UP000251314">
    <property type="component" value="Unassembled WGS sequence"/>
</dbReference>
<organism evidence="6 7">
    <name type="scientific">Phytophthora cactorum</name>
    <dbReference type="NCBI Taxonomy" id="29920"/>
    <lineage>
        <taxon>Eukaryota</taxon>
        <taxon>Sar</taxon>
        <taxon>Stramenopiles</taxon>
        <taxon>Oomycota</taxon>
        <taxon>Peronosporomycetes</taxon>
        <taxon>Peronosporales</taxon>
        <taxon>Peronosporaceae</taxon>
        <taxon>Phytophthora</taxon>
    </lineage>
</organism>
<name>A0A329RK78_9STRA</name>
<feature type="compositionally biased region" description="Polar residues" evidence="1">
    <location>
        <begin position="1"/>
        <end position="14"/>
    </location>
</feature>
<dbReference type="AlphaFoldDB" id="A0A329RK78"/>
<dbReference type="Proteomes" id="UP000697107">
    <property type="component" value="Unassembled WGS sequence"/>
</dbReference>
<reference evidence="2" key="2">
    <citation type="submission" date="2018-10" db="EMBL/GenBank/DDBJ databases">
        <title>Effector identification in a new, highly contiguous assembly of the strawberry crown rot pathogen Phytophthora cactorum.</title>
        <authorList>
            <person name="Armitage A.D."/>
            <person name="Nellist C.F."/>
            <person name="Bates H."/>
            <person name="Vickerstaff R.J."/>
            <person name="Harrison R.J."/>
        </authorList>
    </citation>
    <scope>NUCLEOTIDE SEQUENCE</scope>
    <source>
        <strain evidence="2">15-7</strain>
        <strain evidence="4">4032</strain>
        <strain evidence="3">4040</strain>
        <strain evidence="5">P415</strain>
    </source>
</reference>
<evidence type="ECO:0000313" key="5">
    <source>
        <dbReference type="EMBL" id="KAG2961223.1"/>
    </source>
</evidence>
<keyword evidence="7" id="KW-1185">Reference proteome</keyword>
<evidence type="ECO:0000313" key="7">
    <source>
        <dbReference type="Proteomes" id="UP000251314"/>
    </source>
</evidence>
<dbReference type="EMBL" id="MJFZ01001025">
    <property type="protein sequence ID" value="RAW23608.1"/>
    <property type="molecule type" value="Genomic_DNA"/>
</dbReference>
<dbReference type="EMBL" id="RCMI01001065">
    <property type="protein sequence ID" value="KAG2891479.1"/>
    <property type="molecule type" value="Genomic_DNA"/>
</dbReference>
<dbReference type="VEuPathDB" id="FungiDB:PC110_g19960"/>
<evidence type="ECO:0000313" key="4">
    <source>
        <dbReference type="EMBL" id="KAG2891479.1"/>
    </source>
</evidence>
<sequence length="121" mass="12625">MAALQQPESETSLSGDHVQDGIDIEGSEGVLNRRQSVGLRELPPVVDDQGENEDDVVESGEVVASGEPVERRGNSVGAAITSSGSSEESVGNNGERASIRRSEVNLILAPTSPEASLQTPE</sequence>
<dbReference type="EMBL" id="RCMK01001607">
    <property type="protein sequence ID" value="KAG2891237.1"/>
    <property type="molecule type" value="Genomic_DNA"/>
</dbReference>